<reference evidence="1 2" key="1">
    <citation type="submission" date="2016-10" db="EMBL/GenBank/DDBJ databases">
        <authorList>
            <person name="Varghese N."/>
            <person name="Submissions S."/>
        </authorList>
    </citation>
    <scope>NUCLEOTIDE SEQUENCE [LARGE SCALE GENOMIC DNA]</scope>
    <source>
        <strain evidence="2">YIM D21,KCTC 23444,ACCC 10710</strain>
    </source>
</reference>
<dbReference type="InterPro" id="IPR025365">
    <property type="entry name" value="DUF4269"/>
</dbReference>
<dbReference type="EMBL" id="FOMS01000004">
    <property type="protein sequence ID" value="SFD93373.1"/>
    <property type="molecule type" value="Genomic_DNA"/>
</dbReference>
<dbReference type="AlphaFoldDB" id="A0A1I1WIV1"/>
<accession>A0A1I1WIV1</accession>
<dbReference type="Proteomes" id="UP000325289">
    <property type="component" value="Unassembled WGS sequence"/>
</dbReference>
<dbReference type="OrthoDB" id="6402248at2"/>
<keyword evidence="2" id="KW-1185">Reference proteome</keyword>
<dbReference type="Pfam" id="PF14091">
    <property type="entry name" value="DUF4269"/>
    <property type="match status" value="1"/>
</dbReference>
<name>A0A1I1WIV1_9RHOB</name>
<evidence type="ECO:0000313" key="1">
    <source>
        <dbReference type="EMBL" id="SFD93373.1"/>
    </source>
</evidence>
<proteinExistence type="predicted"/>
<gene>
    <name evidence="1" type="ORF">SAMN04515678_104271</name>
</gene>
<evidence type="ECO:0000313" key="2">
    <source>
        <dbReference type="Proteomes" id="UP000325289"/>
    </source>
</evidence>
<organism evidence="1 2">
    <name type="scientific">Roseivivax sediminis</name>
    <dbReference type="NCBI Taxonomy" id="936889"/>
    <lineage>
        <taxon>Bacteria</taxon>
        <taxon>Pseudomonadati</taxon>
        <taxon>Pseudomonadota</taxon>
        <taxon>Alphaproteobacteria</taxon>
        <taxon>Rhodobacterales</taxon>
        <taxon>Roseobacteraceae</taxon>
        <taxon>Roseivivax</taxon>
    </lineage>
</organism>
<evidence type="ECO:0008006" key="3">
    <source>
        <dbReference type="Google" id="ProtNLM"/>
    </source>
</evidence>
<sequence length="179" mass="20139">MRPPYDDVIEELHILTRLAEFTPVVIGTPPLGLATEQSDIDIACTAPNFDRFSAVVRRAFGRMEAFSIRHVSHLSEPATVASFKAMGWEIELFCQRLATEYQWGVRHFRVEARLLALGPHLQESVRRLKRDGLKTEPAFARALSLQGDPYVAMLELELLDDARLRDIIDAATSLPRSAP</sequence>
<protein>
    <recommendedName>
        <fullName evidence="3">DUF4269 domain-containing protein</fullName>
    </recommendedName>
</protein>
<dbReference type="RefSeq" id="WP_149755499.1">
    <property type="nucleotide sequence ID" value="NZ_FOMS01000004.1"/>
</dbReference>